<dbReference type="PRINTS" id="PR00081">
    <property type="entry name" value="GDHRDH"/>
</dbReference>
<organism evidence="5 6">
    <name type="scientific">Poseidonocella sedimentorum</name>
    <dbReference type="NCBI Taxonomy" id="871652"/>
    <lineage>
        <taxon>Bacteria</taxon>
        <taxon>Pseudomonadati</taxon>
        <taxon>Pseudomonadota</taxon>
        <taxon>Alphaproteobacteria</taxon>
        <taxon>Rhodobacterales</taxon>
        <taxon>Roseobacteraceae</taxon>
        <taxon>Poseidonocella</taxon>
    </lineage>
</organism>
<feature type="domain" description="Ketoreductase" evidence="4">
    <location>
        <begin position="7"/>
        <end position="184"/>
    </location>
</feature>
<dbReference type="STRING" id="871652.SAMN04515673_10875"/>
<evidence type="ECO:0000259" key="4">
    <source>
        <dbReference type="SMART" id="SM00822"/>
    </source>
</evidence>
<evidence type="ECO:0000313" key="5">
    <source>
        <dbReference type="EMBL" id="SFR14068.1"/>
    </source>
</evidence>
<dbReference type="InterPro" id="IPR036291">
    <property type="entry name" value="NAD(P)-bd_dom_sf"/>
</dbReference>
<dbReference type="InterPro" id="IPR020904">
    <property type="entry name" value="Sc_DH/Rdtase_CS"/>
</dbReference>
<evidence type="ECO:0000313" key="6">
    <source>
        <dbReference type="Proteomes" id="UP000199302"/>
    </source>
</evidence>
<dbReference type="InterPro" id="IPR002347">
    <property type="entry name" value="SDR_fam"/>
</dbReference>
<dbReference type="Proteomes" id="UP000199302">
    <property type="component" value="Unassembled WGS sequence"/>
</dbReference>
<evidence type="ECO:0000256" key="2">
    <source>
        <dbReference type="ARBA" id="ARBA00023002"/>
    </source>
</evidence>
<dbReference type="InterPro" id="IPR057326">
    <property type="entry name" value="KR_dom"/>
</dbReference>
<proteinExistence type="inferred from homology"/>
<dbReference type="PANTHER" id="PTHR44196:SF1">
    <property type="entry name" value="DEHYDROGENASE_REDUCTASE SDR FAMILY MEMBER 7B"/>
    <property type="match status" value="1"/>
</dbReference>
<dbReference type="PROSITE" id="PS00061">
    <property type="entry name" value="ADH_SHORT"/>
    <property type="match status" value="1"/>
</dbReference>
<gene>
    <name evidence="5" type="ORF">SAMN04515673_10875</name>
</gene>
<dbReference type="SUPFAM" id="SSF51735">
    <property type="entry name" value="NAD(P)-binding Rossmann-fold domains"/>
    <property type="match status" value="1"/>
</dbReference>
<dbReference type="AlphaFoldDB" id="A0A1I6E989"/>
<evidence type="ECO:0000256" key="1">
    <source>
        <dbReference type="ARBA" id="ARBA00006484"/>
    </source>
</evidence>
<name>A0A1I6E989_9RHOB</name>
<dbReference type="OrthoDB" id="335726at2"/>
<dbReference type="PANTHER" id="PTHR44196">
    <property type="entry name" value="DEHYDROGENASE/REDUCTASE SDR FAMILY MEMBER 7B"/>
    <property type="match status" value="1"/>
</dbReference>
<dbReference type="GO" id="GO:0016020">
    <property type="term" value="C:membrane"/>
    <property type="evidence" value="ECO:0007669"/>
    <property type="project" value="TreeGrafter"/>
</dbReference>
<dbReference type="PRINTS" id="PR00080">
    <property type="entry name" value="SDRFAMILY"/>
</dbReference>
<keyword evidence="6" id="KW-1185">Reference proteome</keyword>
<dbReference type="SMART" id="SM00822">
    <property type="entry name" value="PKS_KR"/>
    <property type="match status" value="1"/>
</dbReference>
<evidence type="ECO:0000256" key="3">
    <source>
        <dbReference type="RuleBase" id="RU000363"/>
    </source>
</evidence>
<sequence>MKEWRGKRYWIVGASAGLGAALARQLSRVGAELVLSGRNEEPLRTLAKDLPGKASVLVCDVQDDASVEAAVAELGEIDGLVCLAGVYWPMSATEWEPEKVTAMLDVNLTGTARVLGRVVPGMVARGAGHIVLTGSLTAYRGLPGSIGYTASKAGIMSLAECLRADLGSSGVEVQLLNPGFIRTRLTEKNDFRMPFLMEPDEAARIAFEHMNSGRFARAYPMVFSWPFRLGRLLPDGLYFRLFGA</sequence>
<keyword evidence="2" id="KW-0560">Oxidoreductase</keyword>
<dbReference type="GO" id="GO:0016491">
    <property type="term" value="F:oxidoreductase activity"/>
    <property type="evidence" value="ECO:0007669"/>
    <property type="project" value="UniProtKB-KW"/>
</dbReference>
<accession>A0A1I6E989</accession>
<dbReference type="Gene3D" id="3.40.50.720">
    <property type="entry name" value="NAD(P)-binding Rossmann-like Domain"/>
    <property type="match status" value="1"/>
</dbReference>
<dbReference type="Pfam" id="PF00106">
    <property type="entry name" value="adh_short"/>
    <property type="match status" value="1"/>
</dbReference>
<comment type="similarity">
    <text evidence="1 3">Belongs to the short-chain dehydrogenases/reductases (SDR) family.</text>
</comment>
<protein>
    <submittedName>
        <fullName evidence="5">Short-chain dehydrogenase</fullName>
    </submittedName>
</protein>
<reference evidence="5 6" key="1">
    <citation type="submission" date="2016-10" db="EMBL/GenBank/DDBJ databases">
        <authorList>
            <person name="de Groot N.N."/>
        </authorList>
    </citation>
    <scope>NUCLEOTIDE SEQUENCE [LARGE SCALE GENOMIC DNA]</scope>
    <source>
        <strain evidence="6">KMM 9023,NRIC 0796,JCM 17311,KCTC 23692</strain>
    </source>
</reference>
<dbReference type="RefSeq" id="WP_092081263.1">
    <property type="nucleotide sequence ID" value="NZ_FOYI01000008.1"/>
</dbReference>
<dbReference type="EMBL" id="FOYI01000008">
    <property type="protein sequence ID" value="SFR14068.1"/>
    <property type="molecule type" value="Genomic_DNA"/>
</dbReference>